<dbReference type="KEGG" id="sla:SERLADRAFT_461980"/>
<evidence type="ECO:0000313" key="2">
    <source>
        <dbReference type="EMBL" id="EGO27850.1"/>
    </source>
</evidence>
<name>F8NM62_SERL9</name>
<dbReference type="EMBL" id="GL945431">
    <property type="protein sequence ID" value="EGO27850.1"/>
    <property type="molecule type" value="Genomic_DNA"/>
</dbReference>
<dbReference type="RefSeq" id="XP_007315941.1">
    <property type="nucleotide sequence ID" value="XM_007315879.1"/>
</dbReference>
<accession>F8NM62</accession>
<protein>
    <submittedName>
        <fullName evidence="2">Uncharacterized protein</fullName>
    </submittedName>
</protein>
<dbReference type="HOGENOM" id="CLU_2361027_0_0_1"/>
<dbReference type="Proteomes" id="UP000008064">
    <property type="component" value="Unassembled WGS sequence"/>
</dbReference>
<sequence>MAHAFPFMAQRILGPEASADAESSPQLCLPGCTCHRKLHSQSSDETTMAREFSNIPSLESRSSQAGSTRSTVPIRIPTSMERRQTIAVTLRRSSQP</sequence>
<feature type="region of interest" description="Disordered" evidence="1">
    <location>
        <begin position="54"/>
        <end position="75"/>
    </location>
</feature>
<evidence type="ECO:0000256" key="1">
    <source>
        <dbReference type="SAM" id="MobiDB-lite"/>
    </source>
</evidence>
<gene>
    <name evidence="2" type="ORF">SERLADRAFT_461980</name>
</gene>
<feature type="compositionally biased region" description="Polar residues" evidence="1">
    <location>
        <begin position="54"/>
        <end position="71"/>
    </location>
</feature>
<dbReference type="AlphaFoldDB" id="F8NM62"/>
<proteinExistence type="predicted"/>
<organism>
    <name type="scientific">Serpula lacrymans var. lacrymans (strain S7.9)</name>
    <name type="common">Dry rot fungus</name>
    <dbReference type="NCBI Taxonomy" id="578457"/>
    <lineage>
        <taxon>Eukaryota</taxon>
        <taxon>Fungi</taxon>
        <taxon>Dikarya</taxon>
        <taxon>Basidiomycota</taxon>
        <taxon>Agaricomycotina</taxon>
        <taxon>Agaricomycetes</taxon>
        <taxon>Agaricomycetidae</taxon>
        <taxon>Boletales</taxon>
        <taxon>Coniophorineae</taxon>
        <taxon>Serpulaceae</taxon>
        <taxon>Serpula</taxon>
    </lineage>
</organism>
<reference evidence="2" key="1">
    <citation type="submission" date="2011-04" db="EMBL/GenBank/DDBJ databases">
        <title>Evolution of plant cell wall degrading machinery underlies the functional diversity of forest fungi.</title>
        <authorList>
            <consortium name="US DOE Joint Genome Institute (JGI-PGF)"/>
            <person name="Eastwood D.C."/>
            <person name="Floudas D."/>
            <person name="Binder M."/>
            <person name="Majcherczyk A."/>
            <person name="Schneider P."/>
            <person name="Aerts A."/>
            <person name="Asiegbu F.O."/>
            <person name="Baker S.E."/>
            <person name="Barry K."/>
            <person name="Bendiksby M."/>
            <person name="Blumentritt M."/>
            <person name="Coutinho P.M."/>
            <person name="Cullen D."/>
            <person name="Cullen D."/>
            <person name="Gathman A."/>
            <person name="Goodell B."/>
            <person name="Henrissat B."/>
            <person name="Ihrmark K."/>
            <person name="Kauserud H."/>
            <person name="Kohler A."/>
            <person name="LaButti K."/>
            <person name="Lapidus A."/>
            <person name="Lavin J.L."/>
            <person name="Lee Y.-H."/>
            <person name="Lindquist E."/>
            <person name="Lilly W."/>
            <person name="Lucas S."/>
            <person name="Morin E."/>
            <person name="Murat C."/>
            <person name="Oguiza J.A."/>
            <person name="Park J."/>
            <person name="Pisabarro A.G."/>
            <person name="Riley R."/>
            <person name="Rosling A."/>
            <person name="Salamov A."/>
            <person name="Schmidt O."/>
            <person name="Schmutz J."/>
            <person name="Skrede I."/>
            <person name="Stenlid J."/>
            <person name="Wiebenga A."/>
            <person name="Xie X."/>
            <person name="Kues U."/>
            <person name="Hibbett D.S."/>
            <person name="Hoffmeister D."/>
            <person name="Hogberg N."/>
            <person name="Martin F."/>
            <person name="Grigoriev I.V."/>
            <person name="Watkinson S.C."/>
        </authorList>
    </citation>
    <scope>NUCLEOTIDE SEQUENCE</scope>
    <source>
        <strain evidence="2">S7.9</strain>
    </source>
</reference>
<dbReference type="GeneID" id="18818305"/>
<dbReference type="OrthoDB" id="2998233at2759"/>